<evidence type="ECO:0000313" key="2">
    <source>
        <dbReference type="EMBL" id="KAJ8763556.1"/>
    </source>
</evidence>
<name>A0AAV8T9Q4_9ROSI</name>
<evidence type="ECO:0000313" key="3">
    <source>
        <dbReference type="Proteomes" id="UP001159364"/>
    </source>
</evidence>
<feature type="domain" description="Stomatal closure-related actin-binding protein coiled-coil" evidence="1">
    <location>
        <begin position="62"/>
        <end position="115"/>
    </location>
</feature>
<evidence type="ECO:0000259" key="1">
    <source>
        <dbReference type="Pfam" id="PF16712"/>
    </source>
</evidence>
<protein>
    <recommendedName>
        <fullName evidence="1">Stomatal closure-related actin-binding protein coiled-coil domain-containing protein</fullName>
    </recommendedName>
</protein>
<comment type="caution">
    <text evidence="2">The sequence shown here is derived from an EMBL/GenBank/DDBJ whole genome shotgun (WGS) entry which is preliminary data.</text>
</comment>
<accession>A0AAV8T9Q4</accession>
<dbReference type="InterPro" id="IPR032009">
    <property type="entry name" value="SCAB_CC"/>
</dbReference>
<dbReference type="Proteomes" id="UP001159364">
    <property type="component" value="Linkage Group LG05"/>
</dbReference>
<gene>
    <name evidence="2" type="ORF">K2173_002439</name>
</gene>
<dbReference type="AlphaFoldDB" id="A0AAV8T9Q4"/>
<keyword evidence="3" id="KW-1185">Reference proteome</keyword>
<proteinExistence type="predicted"/>
<organism evidence="2 3">
    <name type="scientific">Erythroxylum novogranatense</name>
    <dbReference type="NCBI Taxonomy" id="1862640"/>
    <lineage>
        <taxon>Eukaryota</taxon>
        <taxon>Viridiplantae</taxon>
        <taxon>Streptophyta</taxon>
        <taxon>Embryophyta</taxon>
        <taxon>Tracheophyta</taxon>
        <taxon>Spermatophyta</taxon>
        <taxon>Magnoliopsida</taxon>
        <taxon>eudicotyledons</taxon>
        <taxon>Gunneridae</taxon>
        <taxon>Pentapetalae</taxon>
        <taxon>rosids</taxon>
        <taxon>fabids</taxon>
        <taxon>Malpighiales</taxon>
        <taxon>Erythroxylaceae</taxon>
        <taxon>Erythroxylum</taxon>
    </lineage>
</organism>
<sequence>MKLRSGLIGRNSTPGFGVVSLTLHQAFRQMVWLRRILLANQRWIMGFLDNAPFRTTSIACEKVKNTSELSNGYNVVGLSQDLEELMEEVQKARRIKMLHKPSKVFIGMAIDNKISFELQNHFIL</sequence>
<dbReference type="Pfam" id="PF16712">
    <property type="entry name" value="SCAB_CC"/>
    <property type="match status" value="1"/>
</dbReference>
<reference evidence="2 3" key="1">
    <citation type="submission" date="2021-09" db="EMBL/GenBank/DDBJ databases">
        <title>Genomic insights and catalytic innovation underlie evolution of tropane alkaloids biosynthesis.</title>
        <authorList>
            <person name="Wang Y.-J."/>
            <person name="Tian T."/>
            <person name="Huang J.-P."/>
            <person name="Huang S.-X."/>
        </authorList>
    </citation>
    <scope>NUCLEOTIDE SEQUENCE [LARGE SCALE GENOMIC DNA]</scope>
    <source>
        <strain evidence="2">KIB-2018</strain>
        <tissue evidence="2">Leaf</tissue>
    </source>
</reference>
<dbReference type="EMBL" id="JAIWQS010000005">
    <property type="protein sequence ID" value="KAJ8763556.1"/>
    <property type="molecule type" value="Genomic_DNA"/>
</dbReference>